<keyword evidence="1" id="KW-0472">Membrane</keyword>
<feature type="transmembrane region" description="Helical" evidence="1">
    <location>
        <begin position="136"/>
        <end position="169"/>
    </location>
</feature>
<evidence type="ECO:0000313" key="2">
    <source>
        <dbReference type="EMBL" id="CEI73608.1"/>
    </source>
</evidence>
<feature type="transmembrane region" description="Helical" evidence="1">
    <location>
        <begin position="32"/>
        <end position="54"/>
    </location>
</feature>
<feature type="transmembrane region" description="Helical" evidence="1">
    <location>
        <begin position="419"/>
        <end position="436"/>
    </location>
</feature>
<feature type="transmembrane region" description="Helical" evidence="1">
    <location>
        <begin position="345"/>
        <end position="370"/>
    </location>
</feature>
<feature type="transmembrane region" description="Helical" evidence="1">
    <location>
        <begin position="224"/>
        <end position="242"/>
    </location>
</feature>
<name>A0A2P2BTC1_9FIRM</name>
<dbReference type="EMBL" id="LN650648">
    <property type="protein sequence ID" value="CEI73608.1"/>
    <property type="molecule type" value="Genomic_DNA"/>
</dbReference>
<keyword evidence="1" id="KW-1133">Transmembrane helix</keyword>
<feature type="transmembrane region" description="Helical" evidence="1">
    <location>
        <begin position="98"/>
        <end position="124"/>
    </location>
</feature>
<gene>
    <name evidence="2" type="ORF">FRIFI_2080</name>
</gene>
<feature type="transmembrane region" description="Helical" evidence="1">
    <location>
        <begin position="274"/>
        <end position="291"/>
    </location>
</feature>
<dbReference type="PANTHER" id="PTHR30282">
    <property type="entry name" value="P-AMINOBENZOYL GLUTAMATE TRANSPORTER"/>
    <property type="match status" value="1"/>
</dbReference>
<feature type="transmembrane region" description="Helical" evidence="1">
    <location>
        <begin position="480"/>
        <end position="505"/>
    </location>
</feature>
<dbReference type="InterPro" id="IPR004697">
    <property type="entry name" value="AbgT"/>
</dbReference>
<keyword evidence="1" id="KW-0812">Transmembrane</keyword>
<feature type="transmembrane region" description="Helical" evidence="1">
    <location>
        <begin position="311"/>
        <end position="333"/>
    </location>
</feature>
<dbReference type="PANTHER" id="PTHR30282:SF0">
    <property type="entry name" value="P-AMINOBENZOYL-GLUTAMATE TRANSPORT PROTEIN"/>
    <property type="match status" value="1"/>
</dbReference>
<evidence type="ECO:0000256" key="1">
    <source>
        <dbReference type="SAM" id="Phobius"/>
    </source>
</evidence>
<feature type="transmembrane region" description="Helical" evidence="1">
    <location>
        <begin position="390"/>
        <end position="412"/>
    </location>
</feature>
<feature type="transmembrane region" description="Helical" evidence="1">
    <location>
        <begin position="442"/>
        <end position="468"/>
    </location>
</feature>
<dbReference type="GO" id="GO:0015558">
    <property type="term" value="F:secondary active p-aminobenzoyl-glutamate transmembrane transporter activity"/>
    <property type="evidence" value="ECO:0007669"/>
    <property type="project" value="InterPro"/>
</dbReference>
<protein>
    <submittedName>
        <fullName evidence="2">p-aminobenzoyl-glutamate transport protein</fullName>
    </submittedName>
</protein>
<dbReference type="RefSeq" id="WP_092924639.1">
    <property type="nucleotide sequence ID" value="NZ_FJTZ01000012.1"/>
</dbReference>
<keyword evidence="3" id="KW-1185">Reference proteome</keyword>
<organism evidence="2 3">
    <name type="scientific">Romboutsia hominis</name>
    <dbReference type="NCBI Taxonomy" id="1507512"/>
    <lineage>
        <taxon>Bacteria</taxon>
        <taxon>Bacillati</taxon>
        <taxon>Bacillota</taxon>
        <taxon>Clostridia</taxon>
        <taxon>Peptostreptococcales</taxon>
        <taxon>Peptostreptococcaceae</taxon>
        <taxon>Romboutsia</taxon>
    </lineage>
</organism>
<dbReference type="KEGG" id="rhom:FRIFI_2080"/>
<dbReference type="Proteomes" id="UP000245695">
    <property type="component" value="Chromosome 1"/>
</dbReference>
<accession>A0A2P2BTC1</accession>
<reference evidence="2 3" key="1">
    <citation type="submission" date="2014-09" db="EMBL/GenBank/DDBJ databases">
        <authorList>
            <person name="Hornung B.V."/>
        </authorList>
    </citation>
    <scope>NUCLEOTIDE SEQUENCE [LARGE SCALE GENOMIC DNA]</scope>
    <source>
        <strain evidence="2 3">FRIFI</strain>
    </source>
</reference>
<proteinExistence type="predicted"/>
<dbReference type="Pfam" id="PF03806">
    <property type="entry name" value="ABG_transport"/>
    <property type="match status" value="1"/>
</dbReference>
<sequence>MEIKAQAKSKKSFLLRSLDTVERVGNSLPHPATIFIILTAVVILGSAIASSMGLSVSYDAYDQATGAIVETQVVAESLLSPDGIRYMFTSIVSNFTSFFALGPVFVIILCVGVAEGTGFLSAALRKVAKVTPKKMVTAMIIFLGIMSNVASSTGYVVLVPLGAIIFMSFKRHPIAGMAAAFAGVSGGWSANLLIGTNDPMFAGISTEAANMINPEYFVQPTANWYFMIASTFLIVAVGTFVTEKIVEPRLGKYVSDEDAVVEDITDLEKRGMKWGVLSLIVYIAFIGLLVLPQNGVLRDPETGSILTSPFMSSIIPIMACLFLVPGIFYGIGAKVIKNDKDVIELMIKGVTSIAGFLVLVFFAGQFIKFFDYSKLGTIMSVNGAHFLENTGFVGLPLIICFIVLTALLNIIIAVDSAKWVLMAPIFVPMFMQIGLSPELTQLVFRIGDSCTNVIAPLMPFFALIVAFCQKYEKKAGVGTLITTMLPYSIAFLIGWTLLFIVWYTFGLPIGPGSPLFYGA</sequence>
<dbReference type="GO" id="GO:1902604">
    <property type="term" value="P:p-aminobenzoyl-glutamate transmembrane transport"/>
    <property type="evidence" value="ECO:0007669"/>
    <property type="project" value="InterPro"/>
</dbReference>
<evidence type="ECO:0000313" key="3">
    <source>
        <dbReference type="Proteomes" id="UP000245695"/>
    </source>
</evidence>
<dbReference type="AlphaFoldDB" id="A0A2P2BTC1"/>